<dbReference type="EMBL" id="JAHKNG010000011">
    <property type="protein sequence ID" value="MBU3030117.1"/>
    <property type="molecule type" value="Genomic_DNA"/>
</dbReference>
<accession>A0ABS6AJ35</accession>
<keyword evidence="2" id="KW-1185">Reference proteome</keyword>
<evidence type="ECO:0000313" key="1">
    <source>
        <dbReference type="EMBL" id="MBU3030117.1"/>
    </source>
</evidence>
<organism evidence="1 2">
    <name type="scientific">Paracoccus marinaquae</name>
    <dbReference type="NCBI Taxonomy" id="2841926"/>
    <lineage>
        <taxon>Bacteria</taxon>
        <taxon>Pseudomonadati</taxon>
        <taxon>Pseudomonadota</taxon>
        <taxon>Alphaproteobacteria</taxon>
        <taxon>Rhodobacterales</taxon>
        <taxon>Paracoccaceae</taxon>
        <taxon>Paracoccus</taxon>
    </lineage>
</organism>
<reference evidence="1" key="1">
    <citation type="submission" date="2021-06" db="EMBL/GenBank/DDBJ databases">
        <title>Paracoccus bacterium XHP0099 sp. nov., isolated from the surface waters of the Yellow Sea.</title>
        <authorList>
            <person name="Xue H."/>
            <person name="Zhang D."/>
        </authorList>
    </citation>
    <scope>NUCLEOTIDE SEQUENCE</scope>
    <source>
        <strain evidence="1">XHP0099</strain>
    </source>
</reference>
<comment type="caution">
    <text evidence="1">The sequence shown here is derived from an EMBL/GenBank/DDBJ whole genome shotgun (WGS) entry which is preliminary data.</text>
</comment>
<dbReference type="RefSeq" id="WP_216032799.1">
    <property type="nucleotide sequence ID" value="NZ_JAHKNG010000011.1"/>
</dbReference>
<protein>
    <submittedName>
        <fullName evidence="1">Uncharacterized protein</fullName>
    </submittedName>
</protein>
<proteinExistence type="predicted"/>
<dbReference type="Proteomes" id="UP001166191">
    <property type="component" value="Unassembled WGS sequence"/>
</dbReference>
<evidence type="ECO:0000313" key="2">
    <source>
        <dbReference type="Proteomes" id="UP001166191"/>
    </source>
</evidence>
<gene>
    <name evidence="1" type="ORF">KNW02_08295</name>
</gene>
<sequence>MAVEIGQLVLRATFGPAERQPAMAETEIEQALADLRRDLLAETREMIEDEARRRWER</sequence>
<name>A0ABS6AJ35_9RHOB</name>